<proteinExistence type="predicted"/>
<dbReference type="AlphaFoldDB" id="A0A844BX67"/>
<accession>A0A844BX67</accession>
<organism evidence="1 2">
    <name type="scientific">Fundicoccus ignavus</name>
    <dbReference type="NCBI Taxonomy" id="2664442"/>
    <lineage>
        <taxon>Bacteria</taxon>
        <taxon>Bacillati</taxon>
        <taxon>Bacillota</taxon>
        <taxon>Bacilli</taxon>
        <taxon>Lactobacillales</taxon>
        <taxon>Aerococcaceae</taxon>
        <taxon>Fundicoccus</taxon>
    </lineage>
</organism>
<sequence>MAKKRANLAEGPWESARKRVNLAECMRLSARINANLVECMRLSASKFSQPLAKHEDERSVHDIE</sequence>
<reference evidence="1 2" key="1">
    <citation type="submission" date="2019-11" db="EMBL/GenBank/DDBJ databases">
        <title>Characterisation of Fundicoccus ignavus gen. nov. sp. nov., a novel genus of the family Aerococcaceae from bulk tank milk.</title>
        <authorList>
            <person name="Siebert A."/>
            <person name="Huptas C."/>
            <person name="Wenning M."/>
            <person name="Scherer S."/>
            <person name="Doll E.V."/>
        </authorList>
    </citation>
    <scope>NUCLEOTIDE SEQUENCE [LARGE SCALE GENOMIC DNA]</scope>
    <source>
        <strain evidence="1 2">DSM 109652</strain>
    </source>
</reference>
<protein>
    <submittedName>
        <fullName evidence="1">Uncharacterized protein</fullName>
    </submittedName>
</protein>
<evidence type="ECO:0000313" key="2">
    <source>
        <dbReference type="Proteomes" id="UP000440066"/>
    </source>
</evidence>
<name>A0A844BX67_9LACT</name>
<dbReference type="Proteomes" id="UP000440066">
    <property type="component" value="Unassembled WGS sequence"/>
</dbReference>
<evidence type="ECO:0000313" key="1">
    <source>
        <dbReference type="EMBL" id="MRJ46634.1"/>
    </source>
</evidence>
<comment type="caution">
    <text evidence="1">The sequence shown here is derived from an EMBL/GenBank/DDBJ whole genome shotgun (WGS) entry which is preliminary data.</text>
</comment>
<gene>
    <name evidence="1" type="ORF">GF867_03500</name>
</gene>
<dbReference type="EMBL" id="WJQT01000003">
    <property type="protein sequence ID" value="MRJ46634.1"/>
    <property type="molecule type" value="Genomic_DNA"/>
</dbReference>